<keyword evidence="12" id="KW-1185">Reference proteome</keyword>
<feature type="compositionally biased region" description="Basic and acidic residues" evidence="9">
    <location>
        <begin position="290"/>
        <end position="300"/>
    </location>
</feature>
<feature type="region of interest" description="Disordered" evidence="9">
    <location>
        <begin position="285"/>
        <end position="309"/>
    </location>
</feature>
<feature type="binding site" evidence="7">
    <location>
        <position position="577"/>
    </location>
    <ligand>
        <name>ATP</name>
        <dbReference type="ChEBI" id="CHEBI:30616"/>
    </ligand>
</feature>
<evidence type="ECO:0000256" key="9">
    <source>
        <dbReference type="SAM" id="MobiDB-lite"/>
    </source>
</evidence>
<dbReference type="InterPro" id="IPR011009">
    <property type="entry name" value="Kinase-like_dom_sf"/>
</dbReference>
<dbReference type="OrthoDB" id="410920at2759"/>
<evidence type="ECO:0000256" key="2">
    <source>
        <dbReference type="ARBA" id="ARBA00022679"/>
    </source>
</evidence>
<keyword evidence="4 11" id="KW-0418">Kinase</keyword>
<dbReference type="GO" id="GO:0005524">
    <property type="term" value="F:ATP binding"/>
    <property type="evidence" value="ECO:0007669"/>
    <property type="project" value="UniProtKB-KW"/>
</dbReference>
<evidence type="ECO:0000256" key="3">
    <source>
        <dbReference type="ARBA" id="ARBA00022741"/>
    </source>
</evidence>
<gene>
    <name evidence="11" type="ORF">BU24DRAFT_421782</name>
</gene>
<feature type="binding site" evidence="7">
    <location>
        <position position="446"/>
    </location>
    <ligand>
        <name>ATP</name>
        <dbReference type="ChEBI" id="CHEBI:30616"/>
    </ligand>
</feature>
<feature type="cross-link" description="Glycyl lysine isopeptide (Lys-Gly) (interchain with G-Cter in SUMO2)" evidence="8">
    <location>
        <position position="546"/>
    </location>
</feature>
<dbReference type="SMART" id="SM00220">
    <property type="entry name" value="S_TKc"/>
    <property type="match status" value="1"/>
</dbReference>
<evidence type="ECO:0000313" key="12">
    <source>
        <dbReference type="Proteomes" id="UP000799778"/>
    </source>
</evidence>
<protein>
    <submittedName>
        <fullName evidence="11">Kinase-like protein</fullName>
    </submittedName>
</protein>
<dbReference type="SUPFAM" id="SSF56112">
    <property type="entry name" value="Protein kinase-like (PK-like)"/>
    <property type="match status" value="1"/>
</dbReference>
<evidence type="ECO:0000256" key="7">
    <source>
        <dbReference type="PIRSR" id="PIRSR630616-2"/>
    </source>
</evidence>
<dbReference type="PROSITE" id="PS00108">
    <property type="entry name" value="PROTEIN_KINASE_ST"/>
    <property type="match status" value="1"/>
</dbReference>
<dbReference type="PANTHER" id="PTHR24350">
    <property type="entry name" value="SERINE/THREONINE-PROTEIN KINASE IAL-RELATED"/>
    <property type="match status" value="1"/>
</dbReference>
<dbReference type="AlphaFoldDB" id="A0A6A5XQB1"/>
<feature type="active site" description="Proton acceptor" evidence="6">
    <location>
        <position position="544"/>
    </location>
</feature>
<feature type="region of interest" description="Disordered" evidence="9">
    <location>
        <begin position="219"/>
        <end position="273"/>
    </location>
</feature>
<feature type="binding site" evidence="7">
    <location>
        <begin position="548"/>
        <end position="549"/>
    </location>
    <ligand>
        <name>ATP</name>
        <dbReference type="ChEBI" id="CHEBI:30616"/>
    </ligand>
</feature>
<organism evidence="11 12">
    <name type="scientific">Aaosphaeria arxii CBS 175.79</name>
    <dbReference type="NCBI Taxonomy" id="1450172"/>
    <lineage>
        <taxon>Eukaryota</taxon>
        <taxon>Fungi</taxon>
        <taxon>Dikarya</taxon>
        <taxon>Ascomycota</taxon>
        <taxon>Pezizomycotina</taxon>
        <taxon>Dothideomycetes</taxon>
        <taxon>Pleosporomycetidae</taxon>
        <taxon>Pleosporales</taxon>
        <taxon>Pleosporales incertae sedis</taxon>
        <taxon>Aaosphaeria</taxon>
    </lineage>
</organism>
<evidence type="ECO:0000256" key="5">
    <source>
        <dbReference type="ARBA" id="ARBA00022840"/>
    </source>
</evidence>
<proteinExistence type="predicted"/>
<sequence>MADSDSNSNTNITNTISSLSSSTTTTTTTSTPEGRPPPSSSTTTTTPPRPLPGHWLASPVVSKTSTTPHAAGATLDTSSNTYKTTASNYAAPADAIASSRLLNAHLPPHNSSDGDSSSSAIPFRAHIRHPTAAGLQLQTDISSLVPHAESRIYQYSTDNLEGSTAEGLRHAATAPITIQEGGHLRTALSTASMTGSLSPGSALSSPALNALSDLTPLPSPLVMSDSPGPWNRAGLPQVPRSRGASSASSKDDSFAMLSRGTLSPSPSLKKKGYQRLQAAAVEAAAANLSRNDKSRDRNRSISEFTPEALHNIRPRHVTISNIAPEQAAPEQDSENHLHREAYLAAQRGLVSTTAPKGLPTPPASNASNASNRSMTESEGEDTSEDHGIQYIRVRHGSQKTKRLWRPVRQLGQGTFSKVYLATSEKVSSKDPLDESVLDPHKLVAIKVCEHGPAGGADEERVELSLKREVEMLRSICHPSLVHLKAFDHDEAQALLVLTYCPGGDLFDVASAHRELLGPDIVQRIFAEMVSAVRYLHNKLIVHRDIKLENVLLNIPTSTVPLLKHPQSHPFPIATLTDLGLSRRIPAPPESPLLTTRCGSEDYAAPEILLGQPYDGRATDSWALGVVLYALMEGRLPFDPPPGKVGSRSRAAHRIARCDWVWVKYGDNYGEWDPEKGKEWNGARECVEALLKKASRGRKSLDEIEKMEWVQQGIQVEGGVRRRIEDEEEERSTGDITAR</sequence>
<evidence type="ECO:0000256" key="4">
    <source>
        <dbReference type="ARBA" id="ARBA00022777"/>
    </source>
</evidence>
<feature type="region of interest" description="Disordered" evidence="9">
    <location>
        <begin position="352"/>
        <end position="388"/>
    </location>
</feature>
<evidence type="ECO:0000256" key="8">
    <source>
        <dbReference type="PIRSR" id="PIRSR630616-3"/>
    </source>
</evidence>
<dbReference type="GeneID" id="54285202"/>
<dbReference type="GO" id="GO:0004674">
    <property type="term" value="F:protein serine/threonine kinase activity"/>
    <property type="evidence" value="ECO:0007669"/>
    <property type="project" value="UniProtKB-KW"/>
</dbReference>
<feature type="region of interest" description="Disordered" evidence="9">
    <location>
        <begin position="1"/>
        <end position="80"/>
    </location>
</feature>
<keyword evidence="2" id="KW-0808">Transferase</keyword>
<dbReference type="InterPro" id="IPR030616">
    <property type="entry name" value="Aur-like"/>
</dbReference>
<dbReference type="InterPro" id="IPR000719">
    <property type="entry name" value="Prot_kinase_dom"/>
</dbReference>
<reference evidence="11" key="1">
    <citation type="journal article" date="2020" name="Stud. Mycol.">
        <title>101 Dothideomycetes genomes: a test case for predicting lifestyles and emergence of pathogens.</title>
        <authorList>
            <person name="Haridas S."/>
            <person name="Albert R."/>
            <person name="Binder M."/>
            <person name="Bloem J."/>
            <person name="Labutti K."/>
            <person name="Salamov A."/>
            <person name="Andreopoulos B."/>
            <person name="Baker S."/>
            <person name="Barry K."/>
            <person name="Bills G."/>
            <person name="Bluhm B."/>
            <person name="Cannon C."/>
            <person name="Castanera R."/>
            <person name="Culley D."/>
            <person name="Daum C."/>
            <person name="Ezra D."/>
            <person name="Gonzalez J."/>
            <person name="Henrissat B."/>
            <person name="Kuo A."/>
            <person name="Liang C."/>
            <person name="Lipzen A."/>
            <person name="Lutzoni F."/>
            <person name="Magnuson J."/>
            <person name="Mondo S."/>
            <person name="Nolan M."/>
            <person name="Ohm R."/>
            <person name="Pangilinan J."/>
            <person name="Park H.-J."/>
            <person name="Ramirez L."/>
            <person name="Alfaro M."/>
            <person name="Sun H."/>
            <person name="Tritt A."/>
            <person name="Yoshinaga Y."/>
            <person name="Zwiers L.-H."/>
            <person name="Turgeon B."/>
            <person name="Goodwin S."/>
            <person name="Spatafora J."/>
            <person name="Crous P."/>
            <person name="Grigoriev I."/>
        </authorList>
    </citation>
    <scope>NUCLEOTIDE SEQUENCE</scope>
    <source>
        <strain evidence="11">CBS 175.79</strain>
    </source>
</reference>
<dbReference type="EMBL" id="ML978069">
    <property type="protein sequence ID" value="KAF2015475.1"/>
    <property type="molecule type" value="Genomic_DNA"/>
</dbReference>
<dbReference type="Pfam" id="PF00069">
    <property type="entry name" value="Pkinase"/>
    <property type="match status" value="1"/>
</dbReference>
<dbReference type="InterPro" id="IPR008271">
    <property type="entry name" value="Ser/Thr_kinase_AS"/>
</dbReference>
<keyword evidence="5 7" id="KW-0067">ATP-binding</keyword>
<evidence type="ECO:0000259" key="10">
    <source>
        <dbReference type="PROSITE" id="PS50011"/>
    </source>
</evidence>
<feature type="compositionally biased region" description="Low complexity" evidence="9">
    <location>
        <begin position="1"/>
        <end position="33"/>
    </location>
</feature>
<dbReference type="PROSITE" id="PS50011">
    <property type="entry name" value="PROTEIN_KINASE_DOM"/>
    <property type="match status" value="1"/>
</dbReference>
<dbReference type="RefSeq" id="XP_033383814.1">
    <property type="nucleotide sequence ID" value="XM_033527805.1"/>
</dbReference>
<dbReference type="Gene3D" id="1.10.510.10">
    <property type="entry name" value="Transferase(Phosphotransferase) domain 1"/>
    <property type="match status" value="1"/>
</dbReference>
<keyword evidence="1" id="KW-0723">Serine/threonine-protein kinase</keyword>
<evidence type="ECO:0000313" key="11">
    <source>
        <dbReference type="EMBL" id="KAF2015475.1"/>
    </source>
</evidence>
<name>A0A6A5XQB1_9PLEO</name>
<feature type="domain" description="Protein kinase" evidence="10">
    <location>
        <begin position="404"/>
        <end position="709"/>
    </location>
</feature>
<evidence type="ECO:0000256" key="1">
    <source>
        <dbReference type="ARBA" id="ARBA00022527"/>
    </source>
</evidence>
<dbReference type="Proteomes" id="UP000799778">
    <property type="component" value="Unassembled WGS sequence"/>
</dbReference>
<dbReference type="FunFam" id="1.10.510.10:FF:000640">
    <property type="entry name" value="Serine/threonine-protein kinase PRR1"/>
    <property type="match status" value="1"/>
</dbReference>
<keyword evidence="3 7" id="KW-0547">Nucleotide-binding</keyword>
<accession>A0A6A5XQB1</accession>
<evidence type="ECO:0000256" key="6">
    <source>
        <dbReference type="PIRSR" id="PIRSR630616-1"/>
    </source>
</evidence>